<reference evidence="2" key="2">
    <citation type="submission" date="2023-02" db="EMBL/GenBank/DDBJ databases">
        <authorList>
            <person name="Sun Q."/>
            <person name="Mori K."/>
        </authorList>
    </citation>
    <scope>NUCLEOTIDE SEQUENCE</scope>
    <source>
        <strain evidence="2">NBRC 112290</strain>
    </source>
</reference>
<feature type="compositionally biased region" description="Basic and acidic residues" evidence="1">
    <location>
        <begin position="128"/>
        <end position="137"/>
    </location>
</feature>
<dbReference type="Proteomes" id="UP001157161">
    <property type="component" value="Unassembled WGS sequence"/>
</dbReference>
<feature type="compositionally biased region" description="Basic and acidic residues" evidence="1">
    <location>
        <begin position="166"/>
        <end position="187"/>
    </location>
</feature>
<feature type="compositionally biased region" description="Basic residues" evidence="1">
    <location>
        <begin position="138"/>
        <end position="153"/>
    </location>
</feature>
<comment type="caution">
    <text evidence="2">The sequence shown here is derived from an EMBL/GenBank/DDBJ whole genome shotgun (WGS) entry which is preliminary data.</text>
</comment>
<evidence type="ECO:0000256" key="1">
    <source>
        <dbReference type="SAM" id="MobiDB-lite"/>
    </source>
</evidence>
<evidence type="ECO:0000313" key="3">
    <source>
        <dbReference type="Proteomes" id="UP001157161"/>
    </source>
</evidence>
<accession>A0AA37UI61</accession>
<sequence>MPSDTEAGREQPLEHRHALAERFVQEVAAAGVQHVEDDERQRRAHPRRRRVRAARGARGDDLERQRAAVLAQPHHLAVEHQRPLGQRTDLLDDIGQSVGDLVQAAGPDAHDVLAVLGAPAVDLHPDAVDLDVDDGRQPRLRGRRLGVRRRRGEHRLDGDTQVQPDGLERRRSTRGRERGGARRRPQEHGGPLHRGERHVERGRGRVLDQCGRGALAKLPVDECGEEPLLVRGGPREQVRDRLGPARGRPLAQLGTDALEPGVDVGDLEGGLRRGRRELVQTRRAYPGAPLPQSAGEVGRHQRELRRVGLAQQLRQERTLGQARPRRGDGGRGPDEDLQQHAPIVPPTPDISIEQRSVTRA</sequence>
<dbReference type="EMBL" id="BSUM01000001">
    <property type="protein sequence ID" value="GMA31353.1"/>
    <property type="molecule type" value="Genomic_DNA"/>
</dbReference>
<feature type="region of interest" description="Disordered" evidence="1">
    <location>
        <begin position="128"/>
        <end position="199"/>
    </location>
</feature>
<protein>
    <submittedName>
        <fullName evidence="2">Uncharacterized protein</fullName>
    </submittedName>
</protein>
<gene>
    <name evidence="2" type="ORF">GCM10025875_13450</name>
</gene>
<feature type="compositionally biased region" description="Basic residues" evidence="1">
    <location>
        <begin position="42"/>
        <end position="55"/>
    </location>
</feature>
<name>A0AA37UI61_9MICO</name>
<dbReference type="AlphaFoldDB" id="A0AA37UI61"/>
<feature type="region of interest" description="Disordered" evidence="1">
    <location>
        <begin position="308"/>
        <end position="360"/>
    </location>
</feature>
<evidence type="ECO:0000313" key="2">
    <source>
        <dbReference type="EMBL" id="GMA31353.1"/>
    </source>
</evidence>
<feature type="region of interest" description="Disordered" evidence="1">
    <location>
        <begin position="31"/>
        <end position="63"/>
    </location>
</feature>
<organism evidence="2 3">
    <name type="scientific">Litorihabitans aurantiacus</name>
    <dbReference type="NCBI Taxonomy" id="1930061"/>
    <lineage>
        <taxon>Bacteria</taxon>
        <taxon>Bacillati</taxon>
        <taxon>Actinomycetota</taxon>
        <taxon>Actinomycetes</taxon>
        <taxon>Micrococcales</taxon>
        <taxon>Beutenbergiaceae</taxon>
        <taxon>Litorihabitans</taxon>
    </lineage>
</organism>
<keyword evidence="3" id="KW-1185">Reference proteome</keyword>
<feature type="compositionally biased region" description="Basic and acidic residues" evidence="1">
    <location>
        <begin position="325"/>
        <end position="338"/>
    </location>
</feature>
<proteinExistence type="predicted"/>
<reference evidence="2" key="1">
    <citation type="journal article" date="2014" name="Int. J. Syst. Evol. Microbiol.">
        <title>Complete genome sequence of Corynebacterium casei LMG S-19264T (=DSM 44701T), isolated from a smear-ripened cheese.</title>
        <authorList>
            <consortium name="US DOE Joint Genome Institute (JGI-PGF)"/>
            <person name="Walter F."/>
            <person name="Albersmeier A."/>
            <person name="Kalinowski J."/>
            <person name="Ruckert C."/>
        </authorList>
    </citation>
    <scope>NUCLEOTIDE SEQUENCE</scope>
    <source>
        <strain evidence="2">NBRC 112290</strain>
    </source>
</reference>